<evidence type="ECO:0000313" key="2">
    <source>
        <dbReference type="Ensembl" id="ENSBTAP00000037370.2"/>
    </source>
</evidence>
<dbReference type="InterPro" id="IPR032053">
    <property type="entry name" value="Ribosomal_mS34"/>
</dbReference>
<dbReference type="OrthoDB" id="16434at2759"/>
<dbReference type="Bgee" id="ENSBTAG00000026415">
    <property type="expression patterns" value="Expressed in tongue muscle and 106 other cell types or tissues"/>
</dbReference>
<dbReference type="GO" id="GO:0032543">
    <property type="term" value="P:mitochondrial translation"/>
    <property type="evidence" value="ECO:0000318"/>
    <property type="project" value="GO_Central"/>
</dbReference>
<dbReference type="GO" id="GO:0005763">
    <property type="term" value="C:mitochondrial small ribosomal subunit"/>
    <property type="evidence" value="ECO:0000318"/>
    <property type="project" value="GO_Central"/>
</dbReference>
<dbReference type="Ensembl" id="ENSBTAT00000037541.3">
    <property type="protein sequence ID" value="ENSBTAP00000037370.2"/>
    <property type="gene ID" value="ENSBTAG00000026415.3"/>
</dbReference>
<dbReference type="VEuPathDB" id="HostDB:ENSBTAG00000026415"/>
<dbReference type="VGNC" id="VGNC:31672">
    <property type="gene designation" value="MRPS34"/>
</dbReference>
<reference evidence="2" key="2">
    <citation type="submission" date="2025-08" db="UniProtKB">
        <authorList>
            <consortium name="Ensembl"/>
        </authorList>
    </citation>
    <scope>IDENTIFICATION</scope>
    <source>
        <strain evidence="2">Hereford</strain>
    </source>
</reference>
<feature type="compositionally biased region" description="Low complexity" evidence="1">
    <location>
        <begin position="194"/>
        <end position="207"/>
    </location>
</feature>
<accession>F1MKN3</accession>
<dbReference type="InParanoid" id="F1MKN3"/>
<reference evidence="2" key="3">
    <citation type="submission" date="2025-09" db="UniProtKB">
        <authorList>
            <consortium name="Ensembl"/>
        </authorList>
    </citation>
    <scope>IDENTIFICATION</scope>
    <source>
        <strain evidence="2">Hereford</strain>
    </source>
</reference>
<dbReference type="GeneTree" id="ENSGT00390000008964"/>
<proteinExistence type="predicted"/>
<keyword evidence="3" id="KW-1185">Reference proteome</keyword>
<feature type="compositionally biased region" description="Basic residues" evidence="1">
    <location>
        <begin position="181"/>
        <end position="193"/>
    </location>
</feature>
<organism evidence="2 3">
    <name type="scientific">Bos taurus</name>
    <name type="common">Bovine</name>
    <dbReference type="NCBI Taxonomy" id="9913"/>
    <lineage>
        <taxon>Eukaryota</taxon>
        <taxon>Metazoa</taxon>
        <taxon>Chordata</taxon>
        <taxon>Craniata</taxon>
        <taxon>Vertebrata</taxon>
        <taxon>Euteleostomi</taxon>
        <taxon>Mammalia</taxon>
        <taxon>Eutheria</taxon>
        <taxon>Laurasiatheria</taxon>
        <taxon>Artiodactyla</taxon>
        <taxon>Ruminantia</taxon>
        <taxon>Pecora</taxon>
        <taxon>Bovidae</taxon>
        <taxon>Bovinae</taxon>
        <taxon>Bos</taxon>
    </lineage>
</organism>
<dbReference type="PANTHER" id="PTHR28589:SF1">
    <property type="entry name" value="SMALL RIBOSOMAL SUBUNIT PROTEIN MS34"/>
    <property type="match status" value="1"/>
</dbReference>
<dbReference type="GO" id="GO:0003735">
    <property type="term" value="F:structural constituent of ribosome"/>
    <property type="evidence" value="ECO:0000318"/>
    <property type="project" value="GO_Central"/>
</dbReference>
<feature type="compositionally biased region" description="Low complexity" evidence="1">
    <location>
        <begin position="239"/>
        <end position="253"/>
    </location>
</feature>
<name>F1MKN3_BOVIN</name>
<dbReference type="HOGENOM" id="CLU_116794_0_0_1"/>
<dbReference type="Reactome" id="R-BTA-9937383">
    <property type="pathway name" value="Mitochondrial ribosome-associated quality control"/>
</dbReference>
<sequence>MPAATALDGPRGPVPQRGPSFRLWVPALYSPLRDSHSQFTALGNVPLRAALPSETPNPGLHSAPTPGTLTPRGQGSGLSRLQRRLRAGRCGSARGSQPRACRASIRVSAPASSRTAGTGRRGAGGHCSLPRAGTGHPPPRQRAASTDPRPAPKAQGGVRPTGPKAGLPPGRLSVPGSTSTARRRTACPGRSRRSASAAGLRSSAGSRPLAGVSTPAGPSASESEISHVGGRRSPRPRRALPALPGPGLAMARPAPSPLPAVPGLLYGGHTRRFRRQAGLQRAAAAASFRPTAEAALAMARRKVRPRLIAELARRVRALREQRERPRDSVRYALDYETLIRPHSGRKLPLRAWVDVRRESRLLQLLGRLPFFGLGRLVTRKSWLWQHDEPCYWRLTRVRPDYTAQNLDHGKAWGILTFKGKTESEAREIEQVMHHDWRLVPKHEEAAFTSFTPAPEEKPRPVPYPPLLRAMILAERQKNGDPSTEEPMLSLERIRTDPWDYPENQEAKKKTKGTAV</sequence>
<evidence type="ECO:0000313" key="3">
    <source>
        <dbReference type="Proteomes" id="UP000009136"/>
    </source>
</evidence>
<feature type="region of interest" description="Disordered" evidence="1">
    <location>
        <begin position="50"/>
        <end position="255"/>
    </location>
</feature>
<protein>
    <submittedName>
        <fullName evidence="2">Mitochondrial ribosomal protein S34</fullName>
    </submittedName>
</protein>
<dbReference type="Proteomes" id="UP000009136">
    <property type="component" value="Chromosome 25"/>
</dbReference>
<feature type="region of interest" description="Disordered" evidence="1">
    <location>
        <begin position="474"/>
        <end position="515"/>
    </location>
</feature>
<evidence type="ECO:0000256" key="1">
    <source>
        <dbReference type="SAM" id="MobiDB-lite"/>
    </source>
</evidence>
<dbReference type="Reactome" id="R-BTA-5419276">
    <property type="pathway name" value="Mitochondrial translation termination"/>
</dbReference>
<reference evidence="2" key="1">
    <citation type="submission" date="2018-03" db="EMBL/GenBank/DDBJ databases">
        <title>ARS-UCD1.2.</title>
        <authorList>
            <person name="Rosen B.D."/>
            <person name="Bickhart D.M."/>
            <person name="Koren S."/>
            <person name="Schnabel R.D."/>
            <person name="Hall R."/>
            <person name="Zimin A."/>
            <person name="Dreischer C."/>
            <person name="Schultheiss S."/>
            <person name="Schroeder S.G."/>
            <person name="Elsik C.G."/>
            <person name="Couldrey C."/>
            <person name="Liu G.E."/>
            <person name="Van Tassell C.P."/>
            <person name="Phillippy A.M."/>
            <person name="Smith T.P.L."/>
            <person name="Medrano J.F."/>
        </authorList>
    </citation>
    <scope>NUCLEOTIDE SEQUENCE [LARGE SCALE GENOMIC DNA]</scope>
    <source>
        <strain evidence="2">Hereford</strain>
    </source>
</reference>
<feature type="compositionally biased region" description="Basic residues" evidence="1">
    <location>
        <begin position="229"/>
        <end position="238"/>
    </location>
</feature>
<gene>
    <name evidence="2 4" type="primary">MRPS34</name>
</gene>
<dbReference type="GlyGen" id="F1MKN3">
    <property type="glycosylation" value="2 sites"/>
</dbReference>
<evidence type="ECO:0000313" key="4">
    <source>
        <dbReference type="VGNC" id="VGNC:31672"/>
    </source>
</evidence>
<dbReference type="Pfam" id="PF16053">
    <property type="entry name" value="MRP-S34"/>
    <property type="match status" value="1"/>
</dbReference>
<dbReference type="Reactome" id="R-BTA-5389840">
    <property type="pathway name" value="Mitochondrial translation elongation"/>
</dbReference>
<dbReference type="AlphaFoldDB" id="F1MKN3"/>
<dbReference type="PANTHER" id="PTHR28589">
    <property type="entry name" value="28S RIBOSOMAL PROTEIN S34, MITOCHONDRIAL"/>
    <property type="match status" value="1"/>
</dbReference>